<keyword evidence="1" id="KW-0805">Transcription regulation</keyword>
<dbReference type="Gene3D" id="1.10.10.60">
    <property type="entry name" value="Homeodomain-like"/>
    <property type="match status" value="1"/>
</dbReference>
<dbReference type="PROSITE" id="PS50977">
    <property type="entry name" value="HTH_TETR_2"/>
    <property type="match status" value="1"/>
</dbReference>
<sequence>MTPASSRPPDAREEAGDRRPLRTRHEQQEDRGMSPQTRRTGRTGRPPRLSQEAILTAAQRILDEEGPEHLSMRRLAQELSSTAMALYHHVRDKDELLLLLLERHAQRFPRLRLPAEPRDRLIAASQALHDILAECPWIVEVLASDDLMAVSALWIVENMIDAGIECGLSPEEAVYAYRVIWYYTAGELTIRVNRERHHAGLERPPHRDKAFAALTPEEFPRLAALAGQWDEITTRDTHHEGLVAIVDGLLSRTGAARKAT</sequence>
<dbReference type="SUPFAM" id="SSF48498">
    <property type="entry name" value="Tetracyclin repressor-like, C-terminal domain"/>
    <property type="match status" value="1"/>
</dbReference>
<reference evidence="7 8" key="1">
    <citation type="journal article" date="2014" name="Genome Announc.">
        <title>Draft Genome Sequence of Streptomyces roseochromogenes subsp. oscitans DS 12.976, Producer of the Aminocoumarin Antibiotic Clorobiocin.</title>
        <authorList>
            <person name="Ruckert C."/>
            <person name="Kalinowski J."/>
            <person name="Heide L."/>
            <person name="Apel A.K."/>
        </authorList>
    </citation>
    <scope>NUCLEOTIDE SEQUENCE [LARGE SCALE GENOMIC DNA]</scope>
    <source>
        <strain evidence="7 8">DS 12.976</strain>
    </source>
</reference>
<name>V6KVC3_STRRC</name>
<comment type="caution">
    <text evidence="7">The sequence shown here is derived from an EMBL/GenBank/DDBJ whole genome shotgun (WGS) entry which is preliminary data.</text>
</comment>
<dbReference type="Pfam" id="PF00440">
    <property type="entry name" value="TetR_N"/>
    <property type="match status" value="1"/>
</dbReference>
<feature type="region of interest" description="Disordered" evidence="5">
    <location>
        <begin position="1"/>
        <end position="50"/>
    </location>
</feature>
<feature type="domain" description="HTH tetR-type" evidence="6">
    <location>
        <begin position="48"/>
        <end position="108"/>
    </location>
</feature>
<dbReference type="InterPro" id="IPR001647">
    <property type="entry name" value="HTH_TetR"/>
</dbReference>
<evidence type="ECO:0000256" key="4">
    <source>
        <dbReference type="PROSITE-ProRule" id="PRU00335"/>
    </source>
</evidence>
<dbReference type="PRINTS" id="PR00455">
    <property type="entry name" value="HTHTETR"/>
</dbReference>
<dbReference type="STRING" id="1352936.M878_13900"/>
<evidence type="ECO:0000256" key="2">
    <source>
        <dbReference type="ARBA" id="ARBA00023125"/>
    </source>
</evidence>
<dbReference type="SUPFAM" id="SSF46689">
    <property type="entry name" value="Homeodomain-like"/>
    <property type="match status" value="1"/>
</dbReference>
<dbReference type="InterPro" id="IPR004111">
    <property type="entry name" value="Repressor_TetR_C"/>
</dbReference>
<evidence type="ECO:0000256" key="3">
    <source>
        <dbReference type="ARBA" id="ARBA00023163"/>
    </source>
</evidence>
<accession>V6KVC3</accession>
<dbReference type="Gene3D" id="1.10.357.10">
    <property type="entry name" value="Tetracycline Repressor, domain 2"/>
    <property type="match status" value="1"/>
</dbReference>
<evidence type="ECO:0000256" key="5">
    <source>
        <dbReference type="SAM" id="MobiDB-lite"/>
    </source>
</evidence>
<keyword evidence="3" id="KW-0804">Transcription</keyword>
<evidence type="ECO:0000256" key="1">
    <source>
        <dbReference type="ARBA" id="ARBA00023015"/>
    </source>
</evidence>
<protein>
    <submittedName>
        <fullName evidence="7">Transcriptional regulator</fullName>
    </submittedName>
</protein>
<dbReference type="Pfam" id="PF02909">
    <property type="entry name" value="TetR_C_1"/>
    <property type="match status" value="1"/>
</dbReference>
<keyword evidence="8" id="KW-1185">Reference proteome</keyword>
<dbReference type="GO" id="GO:0045892">
    <property type="term" value="P:negative regulation of DNA-templated transcription"/>
    <property type="evidence" value="ECO:0007669"/>
    <property type="project" value="InterPro"/>
</dbReference>
<evidence type="ECO:0000313" key="8">
    <source>
        <dbReference type="Proteomes" id="UP000017984"/>
    </source>
</evidence>
<proteinExistence type="predicted"/>
<feature type="DNA-binding region" description="H-T-H motif" evidence="4">
    <location>
        <begin position="71"/>
        <end position="90"/>
    </location>
</feature>
<gene>
    <name evidence="7" type="ORF">M878_13900</name>
</gene>
<dbReference type="AlphaFoldDB" id="V6KVC3"/>
<evidence type="ECO:0000313" key="7">
    <source>
        <dbReference type="EMBL" id="EST32924.1"/>
    </source>
</evidence>
<feature type="compositionally biased region" description="Basic and acidic residues" evidence="5">
    <location>
        <begin position="9"/>
        <end position="32"/>
    </location>
</feature>
<organism evidence="7 8">
    <name type="scientific">Streptomyces roseochromogenus subsp. oscitans DS 12.976</name>
    <dbReference type="NCBI Taxonomy" id="1352936"/>
    <lineage>
        <taxon>Bacteria</taxon>
        <taxon>Bacillati</taxon>
        <taxon>Actinomycetota</taxon>
        <taxon>Actinomycetes</taxon>
        <taxon>Kitasatosporales</taxon>
        <taxon>Streptomycetaceae</taxon>
        <taxon>Streptomyces</taxon>
    </lineage>
</organism>
<dbReference type="PATRIC" id="fig|1352936.5.peg.2929"/>
<dbReference type="InterPro" id="IPR009057">
    <property type="entry name" value="Homeodomain-like_sf"/>
</dbReference>
<dbReference type="Proteomes" id="UP000017984">
    <property type="component" value="Chromosome"/>
</dbReference>
<dbReference type="EMBL" id="AWQX01000118">
    <property type="protein sequence ID" value="EST32924.1"/>
    <property type="molecule type" value="Genomic_DNA"/>
</dbReference>
<dbReference type="InterPro" id="IPR036271">
    <property type="entry name" value="Tet_transcr_reg_TetR-rel_C_sf"/>
</dbReference>
<keyword evidence="2 4" id="KW-0238">DNA-binding</keyword>
<dbReference type="GO" id="GO:0003677">
    <property type="term" value="F:DNA binding"/>
    <property type="evidence" value="ECO:0007669"/>
    <property type="project" value="UniProtKB-UniRule"/>
</dbReference>
<dbReference type="HOGENOM" id="CLU_069543_5_2_11"/>
<evidence type="ECO:0000259" key="6">
    <source>
        <dbReference type="PROSITE" id="PS50977"/>
    </source>
</evidence>